<protein>
    <submittedName>
        <fullName evidence="1">Uncharacterized protein</fullName>
    </submittedName>
</protein>
<dbReference type="AlphaFoldDB" id="A0A382LEG4"/>
<name>A0A382LEG4_9ZZZZ</name>
<gene>
    <name evidence="1" type="ORF">METZ01_LOCUS286095</name>
</gene>
<reference evidence="1" key="1">
    <citation type="submission" date="2018-05" db="EMBL/GenBank/DDBJ databases">
        <authorList>
            <person name="Lanie J.A."/>
            <person name="Ng W.-L."/>
            <person name="Kazmierczak K.M."/>
            <person name="Andrzejewski T.M."/>
            <person name="Davidsen T.M."/>
            <person name="Wayne K.J."/>
            <person name="Tettelin H."/>
            <person name="Glass J.I."/>
            <person name="Rusch D."/>
            <person name="Podicherti R."/>
            <person name="Tsui H.-C.T."/>
            <person name="Winkler M.E."/>
        </authorList>
    </citation>
    <scope>NUCLEOTIDE SEQUENCE</scope>
</reference>
<proteinExistence type="predicted"/>
<sequence length="123" mass="14375">MQNINNSVKDDTIFLYKNMKILILLLFLFIPTTAAFFEKPPLKCSNVLEYIEVLVPTENRNALIGRWRGFLNYNLRNNAITLAQYDERKVEILEAKRIIDELEAQGYKDNEVVGLAYHRYCSV</sequence>
<accession>A0A382LEG4</accession>
<organism evidence="1">
    <name type="scientific">marine metagenome</name>
    <dbReference type="NCBI Taxonomy" id="408172"/>
    <lineage>
        <taxon>unclassified sequences</taxon>
        <taxon>metagenomes</taxon>
        <taxon>ecological metagenomes</taxon>
    </lineage>
</organism>
<evidence type="ECO:0000313" key="1">
    <source>
        <dbReference type="EMBL" id="SVC33241.1"/>
    </source>
</evidence>
<dbReference type="EMBL" id="UINC01085567">
    <property type="protein sequence ID" value="SVC33241.1"/>
    <property type="molecule type" value="Genomic_DNA"/>
</dbReference>